<gene>
    <name evidence="8" type="ORF">A3B50_02435</name>
</gene>
<evidence type="ECO:0000256" key="4">
    <source>
        <dbReference type="ARBA" id="ARBA00022989"/>
    </source>
</evidence>
<dbReference type="InterPro" id="IPR023271">
    <property type="entry name" value="Aquaporin-like"/>
</dbReference>
<dbReference type="PANTHER" id="PTHR45724">
    <property type="entry name" value="AQUAPORIN NIP2-1"/>
    <property type="match status" value="1"/>
</dbReference>
<organism evidence="8 9">
    <name type="scientific">Candidatus Roizmanbacteria bacterium RIFCSPLOWO2_01_FULL_40_42</name>
    <dbReference type="NCBI Taxonomy" id="1802066"/>
    <lineage>
        <taxon>Bacteria</taxon>
        <taxon>Candidatus Roizmaniibacteriota</taxon>
    </lineage>
</organism>
<evidence type="ECO:0000256" key="2">
    <source>
        <dbReference type="ARBA" id="ARBA00022448"/>
    </source>
</evidence>
<keyword evidence="5 7" id="KW-0472">Membrane</keyword>
<dbReference type="Pfam" id="PF00230">
    <property type="entry name" value="MIP"/>
    <property type="match status" value="1"/>
</dbReference>
<dbReference type="InterPro" id="IPR022357">
    <property type="entry name" value="MIP_CS"/>
</dbReference>
<evidence type="ECO:0008006" key="10">
    <source>
        <dbReference type="Google" id="ProtNLM"/>
    </source>
</evidence>
<protein>
    <recommendedName>
        <fullName evidence="10">Porin</fullName>
    </recommendedName>
</protein>
<name>A0A1F7J4T3_9BACT</name>
<dbReference type="SUPFAM" id="SSF81338">
    <property type="entry name" value="Aquaporin-like"/>
    <property type="match status" value="1"/>
</dbReference>
<comment type="similarity">
    <text evidence="6">Belongs to the MIP/aquaporin (TC 1.A.8) family.</text>
</comment>
<dbReference type="GO" id="GO:0016020">
    <property type="term" value="C:membrane"/>
    <property type="evidence" value="ECO:0007669"/>
    <property type="project" value="UniProtKB-SubCell"/>
</dbReference>
<dbReference type="Proteomes" id="UP000178558">
    <property type="component" value="Unassembled WGS sequence"/>
</dbReference>
<accession>A0A1F7J4T3</accession>
<evidence type="ECO:0000256" key="6">
    <source>
        <dbReference type="RuleBase" id="RU000477"/>
    </source>
</evidence>
<reference evidence="8 9" key="1">
    <citation type="journal article" date="2016" name="Nat. Commun.">
        <title>Thousands of microbial genomes shed light on interconnected biogeochemical processes in an aquifer system.</title>
        <authorList>
            <person name="Anantharaman K."/>
            <person name="Brown C.T."/>
            <person name="Hug L.A."/>
            <person name="Sharon I."/>
            <person name="Castelle C.J."/>
            <person name="Probst A.J."/>
            <person name="Thomas B.C."/>
            <person name="Singh A."/>
            <person name="Wilkins M.J."/>
            <person name="Karaoz U."/>
            <person name="Brodie E.L."/>
            <person name="Williams K.H."/>
            <person name="Hubbard S.S."/>
            <person name="Banfield J.F."/>
        </authorList>
    </citation>
    <scope>NUCLEOTIDE SEQUENCE [LARGE SCALE GENOMIC DNA]</scope>
</reference>
<evidence type="ECO:0000256" key="3">
    <source>
        <dbReference type="ARBA" id="ARBA00022692"/>
    </source>
</evidence>
<sequence>MKKALVEMIGTFFLVLVIALTGNPLAIGVALMALVYAGGHISGGHYNPAVTLAVLMQKKIRQKEVGVYIFSQLIGAILASLAVIYLKGTPLVVSPALTTTYSQALLTEVLFTFALVTVVLNVAVSEKNTPNDFYGLAIGFTVMAGAFAGGAISGGAYNPAVGVGPMIVNSFRGGGLTPTLFSLYTIGPFLGAILASLVYKYVTSKK</sequence>
<dbReference type="PRINTS" id="PR00783">
    <property type="entry name" value="MINTRINSICP"/>
</dbReference>
<dbReference type="AlphaFoldDB" id="A0A1F7J4T3"/>
<feature type="transmembrane region" description="Helical" evidence="7">
    <location>
        <begin position="105"/>
        <end position="124"/>
    </location>
</feature>
<dbReference type="Gene3D" id="1.20.1080.10">
    <property type="entry name" value="Glycerol uptake facilitator protein"/>
    <property type="match status" value="1"/>
</dbReference>
<keyword evidence="3 6" id="KW-0812">Transmembrane</keyword>
<dbReference type="InterPro" id="IPR034294">
    <property type="entry name" value="Aquaporin_transptr"/>
</dbReference>
<dbReference type="EMBL" id="MGAQ01000015">
    <property type="protein sequence ID" value="OGK50616.1"/>
    <property type="molecule type" value="Genomic_DNA"/>
</dbReference>
<evidence type="ECO:0000313" key="9">
    <source>
        <dbReference type="Proteomes" id="UP000178558"/>
    </source>
</evidence>
<feature type="transmembrane region" description="Helical" evidence="7">
    <location>
        <begin position="180"/>
        <end position="202"/>
    </location>
</feature>
<keyword evidence="2 6" id="KW-0813">Transport</keyword>
<evidence type="ECO:0000256" key="7">
    <source>
        <dbReference type="SAM" id="Phobius"/>
    </source>
</evidence>
<feature type="transmembrane region" description="Helical" evidence="7">
    <location>
        <begin position="136"/>
        <end position="160"/>
    </location>
</feature>
<evidence type="ECO:0000256" key="5">
    <source>
        <dbReference type="ARBA" id="ARBA00023136"/>
    </source>
</evidence>
<comment type="caution">
    <text evidence="8">The sequence shown here is derived from an EMBL/GenBank/DDBJ whole genome shotgun (WGS) entry which is preliminary data.</text>
</comment>
<keyword evidence="4 7" id="KW-1133">Transmembrane helix</keyword>
<dbReference type="PANTHER" id="PTHR45724:SF13">
    <property type="entry name" value="AQUAPORIN NIP1-1-RELATED"/>
    <property type="match status" value="1"/>
</dbReference>
<proteinExistence type="inferred from homology"/>
<evidence type="ECO:0000313" key="8">
    <source>
        <dbReference type="EMBL" id="OGK50616.1"/>
    </source>
</evidence>
<dbReference type="GO" id="GO:0015267">
    <property type="term" value="F:channel activity"/>
    <property type="evidence" value="ECO:0007669"/>
    <property type="project" value="InterPro"/>
</dbReference>
<feature type="transmembrane region" description="Helical" evidence="7">
    <location>
        <begin position="65"/>
        <end position="85"/>
    </location>
</feature>
<dbReference type="PROSITE" id="PS00221">
    <property type="entry name" value="MIP"/>
    <property type="match status" value="1"/>
</dbReference>
<comment type="subcellular location">
    <subcellularLocation>
        <location evidence="1">Membrane</location>
        <topology evidence="1">Multi-pass membrane protein</topology>
    </subcellularLocation>
</comment>
<feature type="transmembrane region" description="Helical" evidence="7">
    <location>
        <begin position="12"/>
        <end position="37"/>
    </location>
</feature>
<dbReference type="InterPro" id="IPR000425">
    <property type="entry name" value="MIP"/>
</dbReference>
<evidence type="ECO:0000256" key="1">
    <source>
        <dbReference type="ARBA" id="ARBA00004141"/>
    </source>
</evidence>